<organism evidence="4 5">
    <name type="scientific">Mycobacterium colombiense</name>
    <dbReference type="NCBI Taxonomy" id="339268"/>
    <lineage>
        <taxon>Bacteria</taxon>
        <taxon>Bacillati</taxon>
        <taxon>Actinomycetota</taxon>
        <taxon>Actinomycetes</taxon>
        <taxon>Mycobacteriales</taxon>
        <taxon>Mycobacteriaceae</taxon>
        <taxon>Mycobacterium</taxon>
        <taxon>Mycobacterium avium complex (MAC)</taxon>
    </lineage>
</organism>
<comment type="similarity">
    <text evidence="3">Belongs to the gas vesicle GvpF/GvpL family.</text>
</comment>
<sequence>MYVYGIVPADARVAEDARGVGDPPGKVEVIREGDVGALVSEVQLDRALGTPDDLQAHEQVLDSTASTAPVLPMRFGAVLTDADSVASEVLRDHHDEFAQALSELRGRAEYIVKGRYNEKAILGEVLAENAQAQALREDIRSKPEDASRDSQMALGEIISNAIEAKRQADTQTVVNALEGVANLVNVRPPTHEYDAIHVAMLAETDRQSDVEQALNQLRENWGERMQLRVLGPLAAYDFVVANAPGG</sequence>
<accession>A0A853M6U2</accession>
<dbReference type="Proteomes" id="UP000093894">
    <property type="component" value="Unassembled WGS sequence"/>
</dbReference>
<proteinExistence type="inferred from homology"/>
<dbReference type="AlphaFoldDB" id="A0A853M6U2"/>
<dbReference type="InterPro" id="IPR009430">
    <property type="entry name" value="GvpL/GvpF"/>
</dbReference>
<gene>
    <name evidence="4" type="ORF">A5628_00185</name>
</gene>
<evidence type="ECO:0000256" key="1">
    <source>
        <dbReference type="ARBA" id="ARBA00022987"/>
    </source>
</evidence>
<evidence type="ECO:0000313" key="4">
    <source>
        <dbReference type="EMBL" id="OBJ65136.1"/>
    </source>
</evidence>
<evidence type="ECO:0000313" key="5">
    <source>
        <dbReference type="Proteomes" id="UP000093894"/>
    </source>
</evidence>
<dbReference type="Pfam" id="PF06386">
    <property type="entry name" value="GvpL_GvpF"/>
    <property type="match status" value="1"/>
</dbReference>
<comment type="caution">
    <text evidence="4">The sequence shown here is derived from an EMBL/GenBank/DDBJ whole genome shotgun (WGS) entry which is preliminary data.</text>
</comment>
<protein>
    <submittedName>
        <fullName evidence="4">Gas vesicle protein GvpFL</fullName>
    </submittedName>
</protein>
<name>A0A853M6U2_9MYCO</name>
<reference evidence="4 5" key="1">
    <citation type="submission" date="2016-06" db="EMBL/GenBank/DDBJ databases">
        <authorList>
            <person name="Sutton G."/>
            <person name="Brinkac L."/>
            <person name="Sanka R."/>
            <person name="Adams M."/>
            <person name="Lau E."/>
            <person name="Garcia-Basteiro A."/>
            <person name="Lopez-Varela E."/>
            <person name="Palencia S."/>
        </authorList>
    </citation>
    <scope>NUCLEOTIDE SEQUENCE [LARGE SCALE GENOMIC DNA]</scope>
    <source>
        <strain evidence="4 5">1164983.0</strain>
    </source>
</reference>
<dbReference type="PANTHER" id="PTHR36852">
    <property type="entry name" value="PROTEIN GVPL 2"/>
    <property type="match status" value="1"/>
</dbReference>
<dbReference type="PANTHER" id="PTHR36852:SF1">
    <property type="entry name" value="PROTEIN GVPL 2"/>
    <property type="match status" value="1"/>
</dbReference>
<dbReference type="GO" id="GO:0031412">
    <property type="term" value="P:gas vesicle organization"/>
    <property type="evidence" value="ECO:0007669"/>
    <property type="project" value="InterPro"/>
</dbReference>
<evidence type="ECO:0000256" key="2">
    <source>
        <dbReference type="ARBA" id="ARBA00035108"/>
    </source>
</evidence>
<dbReference type="EMBL" id="LZLG01000001">
    <property type="protein sequence ID" value="OBJ65136.1"/>
    <property type="molecule type" value="Genomic_DNA"/>
</dbReference>
<evidence type="ECO:0000256" key="3">
    <source>
        <dbReference type="ARBA" id="ARBA00035643"/>
    </source>
</evidence>
<dbReference type="GO" id="GO:0031411">
    <property type="term" value="C:gas vesicle"/>
    <property type="evidence" value="ECO:0007669"/>
    <property type="project" value="UniProtKB-SubCell"/>
</dbReference>
<keyword evidence="1" id="KW-0304">Gas vesicle</keyword>
<comment type="subcellular location">
    <subcellularLocation>
        <location evidence="2">Gas vesicle</location>
    </subcellularLocation>
</comment>